<evidence type="ECO:0000313" key="2">
    <source>
        <dbReference type="Proteomes" id="UP000245683"/>
    </source>
</evidence>
<comment type="caution">
    <text evidence="1">The sequence shown here is derived from an EMBL/GenBank/DDBJ whole genome shotgun (WGS) entry which is preliminary data.</text>
</comment>
<dbReference type="AlphaFoldDB" id="A0A317JXZ2"/>
<accession>A0A317JXZ2</accession>
<reference evidence="2" key="1">
    <citation type="submission" date="2018-05" db="EMBL/GenBank/DDBJ databases">
        <title>Micromonospora globispora sp. nov. and Micromonospora rugosa sp. nov., isolated from marine sediment.</title>
        <authorList>
            <person name="Carro L."/>
            <person name="Aysel V."/>
            <person name="Cetin D."/>
            <person name="Igual J.M."/>
            <person name="Klenk H.-P."/>
            <person name="Trujillo M.E."/>
            <person name="Sahin N."/>
        </authorList>
    </citation>
    <scope>NUCLEOTIDE SEQUENCE [LARGE SCALE GENOMIC DNA]</scope>
    <source>
        <strain evidence="2">S2904</strain>
    </source>
</reference>
<gene>
    <name evidence="1" type="ORF">DLJ46_22275</name>
</gene>
<protein>
    <submittedName>
        <fullName evidence="1">Uncharacterized protein</fullName>
    </submittedName>
</protein>
<name>A0A317JXZ2_9ACTN</name>
<proteinExistence type="predicted"/>
<organism evidence="1 2">
    <name type="scientific">Micromonospora globispora</name>
    <dbReference type="NCBI Taxonomy" id="1450148"/>
    <lineage>
        <taxon>Bacteria</taxon>
        <taxon>Bacillati</taxon>
        <taxon>Actinomycetota</taxon>
        <taxon>Actinomycetes</taxon>
        <taxon>Micromonosporales</taxon>
        <taxon>Micromonosporaceae</taxon>
        <taxon>Micromonospora</taxon>
    </lineage>
</organism>
<sequence length="73" mass="8005">MDSIGRDHRIVEKVPVLTTQGIRAANTFPMELWLDVQVDRLDAGTATVTLQHGVETVDGAQRITVTSADVRMT</sequence>
<evidence type="ECO:0000313" key="1">
    <source>
        <dbReference type="EMBL" id="PWU45180.1"/>
    </source>
</evidence>
<dbReference type="EMBL" id="QGSV01000265">
    <property type="protein sequence ID" value="PWU45180.1"/>
    <property type="molecule type" value="Genomic_DNA"/>
</dbReference>
<keyword evidence="2" id="KW-1185">Reference proteome</keyword>
<dbReference type="Proteomes" id="UP000245683">
    <property type="component" value="Unassembled WGS sequence"/>
</dbReference>